<dbReference type="InterPro" id="IPR036852">
    <property type="entry name" value="Peptidase_S8/S53_dom_sf"/>
</dbReference>
<feature type="region of interest" description="Disordered" evidence="8">
    <location>
        <begin position="231"/>
        <end position="251"/>
    </location>
</feature>
<reference evidence="10" key="1">
    <citation type="submission" date="2020-11" db="EMBL/GenBank/DDBJ databases">
        <title>Isolation and identification of active actinomycetes.</title>
        <authorList>
            <person name="Yu B."/>
        </authorList>
    </citation>
    <scope>NUCLEOTIDE SEQUENCE</scope>
    <source>
        <strain evidence="10">NEAU-YB345</strain>
    </source>
</reference>
<evidence type="ECO:0000256" key="1">
    <source>
        <dbReference type="ARBA" id="ARBA00001913"/>
    </source>
</evidence>
<proteinExistence type="predicted"/>
<dbReference type="InterPro" id="IPR050819">
    <property type="entry name" value="Tripeptidyl-peptidase_I"/>
</dbReference>
<dbReference type="RefSeq" id="WP_196193281.1">
    <property type="nucleotide sequence ID" value="NZ_JADPRT010000003.1"/>
</dbReference>
<evidence type="ECO:0000256" key="2">
    <source>
        <dbReference type="ARBA" id="ARBA00022670"/>
    </source>
</evidence>
<keyword evidence="4" id="KW-0378">Hydrolase</keyword>
<evidence type="ECO:0000256" key="5">
    <source>
        <dbReference type="ARBA" id="ARBA00022825"/>
    </source>
</evidence>
<comment type="cofactor">
    <cofactor evidence="1">
        <name>Ca(2+)</name>
        <dbReference type="ChEBI" id="CHEBI:29108"/>
    </cofactor>
</comment>
<evidence type="ECO:0000313" key="10">
    <source>
        <dbReference type="EMBL" id="MBF9068114.1"/>
    </source>
</evidence>
<dbReference type="PANTHER" id="PTHR14218">
    <property type="entry name" value="PROTEASE S8 TRIPEPTIDYL PEPTIDASE I CLN2"/>
    <property type="match status" value="1"/>
</dbReference>
<dbReference type="CDD" id="cd04056">
    <property type="entry name" value="Peptidases_S53"/>
    <property type="match status" value="1"/>
</dbReference>
<dbReference type="Proteomes" id="UP000657385">
    <property type="component" value="Unassembled WGS sequence"/>
</dbReference>
<dbReference type="SMART" id="SM00944">
    <property type="entry name" value="Pro-kuma_activ"/>
    <property type="match status" value="1"/>
</dbReference>
<dbReference type="InterPro" id="IPR030400">
    <property type="entry name" value="Sedolisin_dom"/>
</dbReference>
<dbReference type="GO" id="GO:0008240">
    <property type="term" value="F:tripeptidyl-peptidase activity"/>
    <property type="evidence" value="ECO:0007669"/>
    <property type="project" value="TreeGrafter"/>
</dbReference>
<dbReference type="SUPFAM" id="SSF52743">
    <property type="entry name" value="Subtilisin-like"/>
    <property type="match status" value="1"/>
</dbReference>
<dbReference type="InterPro" id="IPR015366">
    <property type="entry name" value="S53_propep"/>
</dbReference>
<evidence type="ECO:0000256" key="4">
    <source>
        <dbReference type="ARBA" id="ARBA00022801"/>
    </source>
</evidence>
<dbReference type="Gene3D" id="3.40.50.200">
    <property type="entry name" value="Peptidase S8/S53 domain"/>
    <property type="match status" value="1"/>
</dbReference>
<keyword evidence="11" id="KW-1185">Reference proteome</keyword>
<dbReference type="Pfam" id="PF09286">
    <property type="entry name" value="Pro-kuma_activ"/>
    <property type="match status" value="1"/>
</dbReference>
<dbReference type="CDD" id="cd11377">
    <property type="entry name" value="Pro-peptidase_S53"/>
    <property type="match status" value="1"/>
</dbReference>
<dbReference type="GO" id="GO:0004252">
    <property type="term" value="F:serine-type endopeptidase activity"/>
    <property type="evidence" value="ECO:0007669"/>
    <property type="project" value="InterPro"/>
</dbReference>
<keyword evidence="3" id="KW-0479">Metal-binding</keyword>
<comment type="caution">
    <text evidence="10">The sequence shown here is derived from an EMBL/GenBank/DDBJ whole genome shotgun (WGS) entry which is preliminary data.</text>
</comment>
<keyword evidence="5" id="KW-0720">Serine protease</keyword>
<evidence type="ECO:0000256" key="6">
    <source>
        <dbReference type="ARBA" id="ARBA00022837"/>
    </source>
</evidence>
<dbReference type="GO" id="GO:0006508">
    <property type="term" value="P:proteolysis"/>
    <property type="evidence" value="ECO:0007669"/>
    <property type="project" value="UniProtKB-KW"/>
</dbReference>
<gene>
    <name evidence="10" type="ORF">I2501_08685</name>
</gene>
<keyword evidence="6" id="KW-0106">Calcium</keyword>
<evidence type="ECO:0000256" key="8">
    <source>
        <dbReference type="SAM" id="MobiDB-lite"/>
    </source>
</evidence>
<evidence type="ECO:0000313" key="11">
    <source>
        <dbReference type="Proteomes" id="UP000657385"/>
    </source>
</evidence>
<dbReference type="PANTHER" id="PTHR14218:SF15">
    <property type="entry name" value="TRIPEPTIDYL-PEPTIDASE 1"/>
    <property type="match status" value="1"/>
</dbReference>
<name>A0A931AZ47_9ACTN</name>
<keyword evidence="7" id="KW-0865">Zymogen</keyword>
<keyword evidence="2" id="KW-0645">Protease</keyword>
<sequence length="1043" mass="103719">MARKIGRARITTDSVVAGKNGRFSGSRARAAGVAVVTAFGVVTALAGTADAATATADNAAQKAPVRIGATPRVPAGAVRTGTTPSSSTTLHLAVNLQPRDPSALSAFVSAVSDKSSPLYHHYLGTGQFAQDFGPTQSTIDAVEQALRSQGLTPGTVSQDGLSIPVTASIATASNALSTSFTNVKLANGSSAYLNTAAPVLPSSVAAQVSSISGLTDVSSVTSHFTKPRLVGSAPTSGSTGVAPHAATATSPTVCSGLTSNLQKIGLNDTKQYYSPSSLASAYGLGKSFTAGAGVKVGVFELENVNTSDIADYQSCLGTHTSVSFVSVDGGPTVAPNADNGVGIEAGLDIDDLIGLVPGASIIDYQGPDAQNATDQNVLDVYQKMVTDNQVKVISTSWGVCEAPVISSDPGFFASQHNIFAEAAAQGQSLVAAAGDGGSTDCYRQAGDSNALAVDNPASDPYVTGVGGTWMNGLGSTLKQAVWNYNGTVNAPGAGGGGVSTEWNSGSSSANGSFLYQSGFTGPGYSNACNAASGETCRQVPDVSALADQGSGYLVSLDHNGSSDAWYVIGGTSGATPTWAAMLAQADASSGCKANGPVGQVNPIVYAAARSTYSSSFTDITAGNNDWTVSGYKGGNYAASTGYDLASGLGTPKFPGLLGALCGTKTGTAHGDFFPVSPTRILDTRDGTGGFKTPLGANATDSLQVAGVAGVPNDGSVTAVMLSVTAVGPTASSFLSVYGDGTGNGSTTLAYTPGQIVPNSVVVPVKDGKVDFYNHSGSVNVVAVVSGYYGTAATNGSTFVGISPAHLLDTRSGTGTGGTIAPLGANATITVPTTGQAGVPNDGTVTAVALDVTAIAGTANSYIGVYPGTSGPSTASSLSFAPGQIIANTIIVPVGTDGTVKFYNHSGSVNVTADVTGYYTTATTGSGFSAVVPSHLLDTRNAAKGFTALGSGGTLSFPVTGVGGVATNANAVVLNVTAIGGTANSYLSIYPDSLGHSASTSIDFSTGQTISSLVIVPVIDGKIAIYNHAGAVNVAADVLGYYAP</sequence>
<protein>
    <submittedName>
        <fullName evidence="10">S8/S53 family peptidase</fullName>
    </submittedName>
</protein>
<accession>A0A931AZ47</accession>
<feature type="domain" description="Peptidase S53" evidence="9">
    <location>
        <begin position="272"/>
        <end position="663"/>
    </location>
</feature>
<organism evidence="10 11">
    <name type="scientific">Streptacidiphilus fuscans</name>
    <dbReference type="NCBI Taxonomy" id="2789292"/>
    <lineage>
        <taxon>Bacteria</taxon>
        <taxon>Bacillati</taxon>
        <taxon>Actinomycetota</taxon>
        <taxon>Actinomycetes</taxon>
        <taxon>Kitasatosporales</taxon>
        <taxon>Streptomycetaceae</taxon>
        <taxon>Streptacidiphilus</taxon>
    </lineage>
</organism>
<dbReference type="GO" id="GO:0046872">
    <property type="term" value="F:metal ion binding"/>
    <property type="evidence" value="ECO:0007669"/>
    <property type="project" value="UniProtKB-KW"/>
</dbReference>
<evidence type="ECO:0000256" key="7">
    <source>
        <dbReference type="ARBA" id="ARBA00023145"/>
    </source>
</evidence>
<dbReference type="AlphaFoldDB" id="A0A931AZ47"/>
<evidence type="ECO:0000256" key="3">
    <source>
        <dbReference type="ARBA" id="ARBA00022723"/>
    </source>
</evidence>
<evidence type="ECO:0000259" key="9">
    <source>
        <dbReference type="PROSITE" id="PS51695"/>
    </source>
</evidence>
<dbReference type="SUPFAM" id="SSF54897">
    <property type="entry name" value="Protease propeptides/inhibitors"/>
    <property type="match status" value="1"/>
</dbReference>
<dbReference type="PROSITE" id="PS51695">
    <property type="entry name" value="SEDOLISIN"/>
    <property type="match status" value="1"/>
</dbReference>
<dbReference type="EMBL" id="JADPRT010000003">
    <property type="protein sequence ID" value="MBF9068114.1"/>
    <property type="molecule type" value="Genomic_DNA"/>
</dbReference>